<evidence type="ECO:0000313" key="2">
    <source>
        <dbReference type="Proteomes" id="UP001165080"/>
    </source>
</evidence>
<sequence>MDGTQFTPRDSFTLAAMMSGIYVYVKRLIDYVLGVSQRLFGVECPEDGLALGRERTTSEDVVKELLQTRKWKLLMDWCGWHARDQFGYEQPSVNAIVGAKHGRSILGGVERPHEYQVAISFPGAAFVKGELGSYSNLTDADGHVIANNGAEMAEALRHWLVEDWLDGDEQRGLTHVFIDKCNLMYCEGSVLAEGFGKKDSKTAVAVLNENWAIYLREAFLEARCVVFLVNQDWMDSVPCNLEFEGLIKKKMNFRDGGERQAVIFLDITRTTYSLPTISQYLATMREMAARCFNVHSFEYNDSMSADEKRTVRCGLRDLVSRYCTKFDLPDDFELKVMAEKRLNWSNWIYYGALNGTNGWRTMIEAEKFNWEALKAQGGNVIQGDRIHATFIVKEPFPSRRFRMRVTRLFDGMWGELQVISLGLYEHETGMNIMDFGKGYIKARGELTGVHPATGILESVDNKWVDKCGNRQYSWLEWLVPDAHLPVTVDKVILAVDRNTEGHERPVDFVFEAMTVEAWPQNGSLVQQGYVVPREFESMYDFFPDQGDAVTPKWVQLHAVYGAALEPGAGTTFEVPADKAALACSQYRIRFLEVAGAEEARSLLLPGLELKVCYPSAPSDQPILDDGRAVYPVGGGLVTGSGGQEQMEDSGPAYAFNDHKESRWIDPVGGGIDGQAWWQYNHSEPVTVIEYGIKSSINTMGFYDLQHGAPRDWVLKAQAEDGGWVVVDKQEEVYFSDFRQLKRFRVVEPMASKTYRLEFSAVRCGCASAGLVVGDIYLLASLDDKAKPDGQLQPLCMHQAWATPSASSMERPQDTVTWVSPSRMHLNIPLFPMDSKLLAVNGGTARWQDMTLPWYDAPMEFPLTPRPLMPACESAAQQVAAEDAGGSSERGQMWSCTGTLCGRPYTRFRVDFPDGEITLGYTADRPMLLAAYSLQTGDRYQRGDPRSWRLEAQDEDGAWHVLHMVNDFVFERLLQTLTVYLPDNGLRTKDYRLVITRMHAPSPHIGVNLGFYSSAADEAAVVQRTKDMLFKPSELACVEVTMRPREGKRMLGAYTMVAADGLPPGTPSSWVVEGLTSSQHV</sequence>
<accession>A0A9W6BV83</accession>
<gene>
    <name evidence="1" type="primary">PLEST011012</name>
    <name evidence="1" type="ORF">PLESTB_001356500</name>
</gene>
<dbReference type="Proteomes" id="UP001165080">
    <property type="component" value="Unassembled WGS sequence"/>
</dbReference>
<proteinExistence type="predicted"/>
<name>A0A9W6BV83_9CHLO</name>
<reference evidence="1 2" key="1">
    <citation type="journal article" date="2023" name="Commun. Biol.">
        <title>Reorganization of the ancestral sex-determining regions during the evolution of trioecy in Pleodorina starrii.</title>
        <authorList>
            <person name="Takahashi K."/>
            <person name="Suzuki S."/>
            <person name="Kawai-Toyooka H."/>
            <person name="Yamamoto K."/>
            <person name="Hamaji T."/>
            <person name="Ootsuki R."/>
            <person name="Yamaguchi H."/>
            <person name="Kawachi M."/>
            <person name="Higashiyama T."/>
            <person name="Nozaki H."/>
        </authorList>
    </citation>
    <scope>NUCLEOTIDE SEQUENCE [LARGE SCALE GENOMIC DNA]</scope>
    <source>
        <strain evidence="1 2">NIES-4479</strain>
    </source>
</reference>
<dbReference type="AlphaFoldDB" id="A0A9W6BV83"/>
<evidence type="ECO:0000313" key="1">
    <source>
        <dbReference type="EMBL" id="GLC58417.1"/>
    </source>
</evidence>
<comment type="caution">
    <text evidence="1">The sequence shown here is derived from an EMBL/GenBank/DDBJ whole genome shotgun (WGS) entry which is preliminary data.</text>
</comment>
<dbReference type="EMBL" id="BRXU01000022">
    <property type="protein sequence ID" value="GLC58417.1"/>
    <property type="molecule type" value="Genomic_DNA"/>
</dbReference>
<keyword evidence="2" id="KW-1185">Reference proteome</keyword>
<protein>
    <recommendedName>
        <fullName evidence="3">F5/8 type C domain-containing protein</fullName>
    </recommendedName>
</protein>
<organism evidence="1 2">
    <name type="scientific">Pleodorina starrii</name>
    <dbReference type="NCBI Taxonomy" id="330485"/>
    <lineage>
        <taxon>Eukaryota</taxon>
        <taxon>Viridiplantae</taxon>
        <taxon>Chlorophyta</taxon>
        <taxon>core chlorophytes</taxon>
        <taxon>Chlorophyceae</taxon>
        <taxon>CS clade</taxon>
        <taxon>Chlamydomonadales</taxon>
        <taxon>Volvocaceae</taxon>
        <taxon>Pleodorina</taxon>
    </lineage>
</organism>
<evidence type="ECO:0008006" key="3">
    <source>
        <dbReference type="Google" id="ProtNLM"/>
    </source>
</evidence>